<keyword evidence="2" id="KW-1185">Reference proteome</keyword>
<dbReference type="EMBL" id="JAMSHJ010000001">
    <property type="protein sequence ID" value="KAI5447260.1"/>
    <property type="molecule type" value="Genomic_DNA"/>
</dbReference>
<dbReference type="Gramene" id="Psat01G0493000-T1">
    <property type="protein sequence ID" value="KAI5447260.1"/>
    <property type="gene ID" value="KIW84_014930"/>
</dbReference>
<sequence length="126" mass="14124">MGSNISSNGNSDSDMDIEDDYLVDDQLQGLPLLQFSIPLAIVTNLSVMLDQHNVHAKAFRMAHDMLQHHNVNDLKLRIISDRQTDGCIYNKLTISEVATLIIGDIYSGTKRDIIIQAREGSTIWLK</sequence>
<proteinExistence type="predicted"/>
<gene>
    <name evidence="1" type="ORF">KIW84_014930</name>
</gene>
<evidence type="ECO:0000313" key="1">
    <source>
        <dbReference type="EMBL" id="KAI5447260.1"/>
    </source>
</evidence>
<evidence type="ECO:0000313" key="2">
    <source>
        <dbReference type="Proteomes" id="UP001058974"/>
    </source>
</evidence>
<protein>
    <submittedName>
        <fullName evidence="1">Uncharacterized protein</fullName>
    </submittedName>
</protein>
<dbReference type="Proteomes" id="UP001058974">
    <property type="component" value="Chromosome 1"/>
</dbReference>
<comment type="caution">
    <text evidence="1">The sequence shown here is derived from an EMBL/GenBank/DDBJ whole genome shotgun (WGS) entry which is preliminary data.</text>
</comment>
<name>A0A9D5BPD1_PEA</name>
<organism evidence="1 2">
    <name type="scientific">Pisum sativum</name>
    <name type="common">Garden pea</name>
    <name type="synonym">Lathyrus oleraceus</name>
    <dbReference type="NCBI Taxonomy" id="3888"/>
    <lineage>
        <taxon>Eukaryota</taxon>
        <taxon>Viridiplantae</taxon>
        <taxon>Streptophyta</taxon>
        <taxon>Embryophyta</taxon>
        <taxon>Tracheophyta</taxon>
        <taxon>Spermatophyta</taxon>
        <taxon>Magnoliopsida</taxon>
        <taxon>eudicotyledons</taxon>
        <taxon>Gunneridae</taxon>
        <taxon>Pentapetalae</taxon>
        <taxon>rosids</taxon>
        <taxon>fabids</taxon>
        <taxon>Fabales</taxon>
        <taxon>Fabaceae</taxon>
        <taxon>Papilionoideae</taxon>
        <taxon>50 kb inversion clade</taxon>
        <taxon>NPAAA clade</taxon>
        <taxon>Hologalegina</taxon>
        <taxon>IRL clade</taxon>
        <taxon>Fabeae</taxon>
        <taxon>Lathyrus</taxon>
    </lineage>
</organism>
<dbReference type="PANTHER" id="PTHR45786">
    <property type="entry name" value="DNA BINDING PROTEIN-LIKE"/>
    <property type="match status" value="1"/>
</dbReference>
<reference evidence="1 2" key="1">
    <citation type="journal article" date="2022" name="Nat. Genet.">
        <title>Improved pea reference genome and pan-genome highlight genomic features and evolutionary characteristics.</title>
        <authorList>
            <person name="Yang T."/>
            <person name="Liu R."/>
            <person name="Luo Y."/>
            <person name="Hu S."/>
            <person name="Wang D."/>
            <person name="Wang C."/>
            <person name="Pandey M.K."/>
            <person name="Ge S."/>
            <person name="Xu Q."/>
            <person name="Li N."/>
            <person name="Li G."/>
            <person name="Huang Y."/>
            <person name="Saxena R.K."/>
            <person name="Ji Y."/>
            <person name="Li M."/>
            <person name="Yan X."/>
            <person name="He Y."/>
            <person name="Liu Y."/>
            <person name="Wang X."/>
            <person name="Xiang C."/>
            <person name="Varshney R.K."/>
            <person name="Ding H."/>
            <person name="Gao S."/>
            <person name="Zong X."/>
        </authorList>
    </citation>
    <scope>NUCLEOTIDE SEQUENCE [LARGE SCALE GENOMIC DNA]</scope>
    <source>
        <strain evidence="1 2">cv. Zhongwan 6</strain>
    </source>
</reference>
<dbReference type="AlphaFoldDB" id="A0A9D5BPD1"/>
<dbReference type="PANTHER" id="PTHR45786:SF66">
    <property type="entry name" value="HOOK MOTIF PROTEIN, PUTATIVE-RELATED"/>
    <property type="match status" value="1"/>
</dbReference>
<accession>A0A9D5BPD1</accession>